<dbReference type="PROSITE" id="PS00108">
    <property type="entry name" value="PROTEIN_KINASE_ST"/>
    <property type="match status" value="1"/>
</dbReference>
<evidence type="ECO:0000313" key="8">
    <source>
        <dbReference type="Proteomes" id="UP000536509"/>
    </source>
</evidence>
<dbReference type="SUPFAM" id="SSF56112">
    <property type="entry name" value="Protein kinase-like (PK-like)"/>
    <property type="match status" value="1"/>
</dbReference>
<evidence type="ECO:0000256" key="3">
    <source>
        <dbReference type="ARBA" id="ARBA00022777"/>
    </source>
</evidence>
<dbReference type="InterPro" id="IPR000719">
    <property type="entry name" value="Prot_kinase_dom"/>
</dbReference>
<feature type="domain" description="Protein kinase" evidence="6">
    <location>
        <begin position="24"/>
        <end position="338"/>
    </location>
</feature>
<evidence type="ECO:0000256" key="2">
    <source>
        <dbReference type="ARBA" id="ARBA00022741"/>
    </source>
</evidence>
<dbReference type="SMART" id="SM00220">
    <property type="entry name" value="S_TKc"/>
    <property type="match status" value="1"/>
</dbReference>
<dbReference type="Pfam" id="PF00069">
    <property type="entry name" value="Pkinase"/>
    <property type="match status" value="1"/>
</dbReference>
<reference evidence="7 8" key="1">
    <citation type="submission" date="2020-05" db="EMBL/GenBank/DDBJ databases">
        <title>Draft genome of Flavobacterium sp. IMCC34852.</title>
        <authorList>
            <person name="Song J."/>
            <person name="Cho J.-C."/>
        </authorList>
    </citation>
    <scope>NUCLEOTIDE SEQUENCE [LARGE SCALE GENOMIC DNA]</scope>
    <source>
        <strain evidence="7 8">IMCC34852</strain>
    </source>
</reference>
<sequence length="355" mass="41238">MENNAAHNLTNITLKSGWYVRGKIKRKDNHSGSNFSVGYLVERNDEIAFMKAFDFAGYLAIAIPKEDEEEIDVVDVVNDMTTAFIYERDLSKHCRDKHVTKVAFVKESGQEYVTGPYSIPIVPYLIFDLAEGDVRKVLDFSHDLNYAWRLKSLHDVAIGIMQLHKIEVSHQDLKPSNILVFENESKLGDLGRSISRDLDGPYNKRVFTGDRTYAPPEILYRYYDSDWQKRVFATDCYMLGSLIVFHFSGISMSVLMAKYTPDNFSWHRWRGEFQDLVPYLENAFAKALEEFKTNINNESLKCELTELVSYLCNPFPERRGHPRNIMFGQNKYNMERFVTILDVLKRKAEIKIKSF</sequence>
<name>A0A7Y3R7X1_9FLAO</name>
<dbReference type="GO" id="GO:0004672">
    <property type="term" value="F:protein kinase activity"/>
    <property type="evidence" value="ECO:0007669"/>
    <property type="project" value="InterPro"/>
</dbReference>
<gene>
    <name evidence="7" type="ORF">HKT18_04995</name>
</gene>
<dbReference type="InterPro" id="IPR050339">
    <property type="entry name" value="CC_SR_Kinase"/>
</dbReference>
<evidence type="ECO:0000259" key="6">
    <source>
        <dbReference type="PROSITE" id="PS50011"/>
    </source>
</evidence>
<evidence type="ECO:0000256" key="5">
    <source>
        <dbReference type="ARBA" id="ARBA00037982"/>
    </source>
</evidence>
<dbReference type="Proteomes" id="UP000536509">
    <property type="component" value="Unassembled WGS sequence"/>
</dbReference>
<dbReference type="Gene3D" id="1.10.510.10">
    <property type="entry name" value="Transferase(Phosphotransferase) domain 1"/>
    <property type="match status" value="1"/>
</dbReference>
<dbReference type="EMBL" id="JABEVX010000002">
    <property type="protein sequence ID" value="NNT71570.1"/>
    <property type="molecule type" value="Genomic_DNA"/>
</dbReference>
<evidence type="ECO:0000256" key="1">
    <source>
        <dbReference type="ARBA" id="ARBA00022679"/>
    </source>
</evidence>
<dbReference type="AlphaFoldDB" id="A0A7Y3R7X1"/>
<keyword evidence="3 7" id="KW-0418">Kinase</keyword>
<comment type="similarity">
    <text evidence="5">Belongs to the protein kinase superfamily. Ser/Thr protein kinase family. GCN2 subfamily.</text>
</comment>
<keyword evidence="2" id="KW-0547">Nucleotide-binding</keyword>
<evidence type="ECO:0000256" key="4">
    <source>
        <dbReference type="ARBA" id="ARBA00022840"/>
    </source>
</evidence>
<keyword evidence="8" id="KW-1185">Reference proteome</keyword>
<accession>A0A7Y3R7X1</accession>
<organism evidence="7 8">
    <name type="scientific">Flavobacterium rivulicola</name>
    <dbReference type="NCBI Taxonomy" id="2732161"/>
    <lineage>
        <taxon>Bacteria</taxon>
        <taxon>Pseudomonadati</taxon>
        <taxon>Bacteroidota</taxon>
        <taxon>Flavobacteriia</taxon>
        <taxon>Flavobacteriales</taxon>
        <taxon>Flavobacteriaceae</taxon>
        <taxon>Flavobacterium</taxon>
    </lineage>
</organism>
<dbReference type="RefSeq" id="WP_171221778.1">
    <property type="nucleotide sequence ID" value="NZ_CP121446.1"/>
</dbReference>
<keyword evidence="4" id="KW-0067">ATP-binding</keyword>
<dbReference type="InterPro" id="IPR011009">
    <property type="entry name" value="Kinase-like_dom_sf"/>
</dbReference>
<proteinExistence type="inferred from homology"/>
<dbReference type="GO" id="GO:0005737">
    <property type="term" value="C:cytoplasm"/>
    <property type="evidence" value="ECO:0007669"/>
    <property type="project" value="TreeGrafter"/>
</dbReference>
<dbReference type="PANTHER" id="PTHR11042">
    <property type="entry name" value="EUKARYOTIC TRANSLATION INITIATION FACTOR 2-ALPHA KINASE EIF2-ALPHA KINASE -RELATED"/>
    <property type="match status" value="1"/>
</dbReference>
<dbReference type="InterPro" id="IPR008271">
    <property type="entry name" value="Ser/Thr_kinase_AS"/>
</dbReference>
<dbReference type="PROSITE" id="PS50011">
    <property type="entry name" value="PROTEIN_KINASE_DOM"/>
    <property type="match status" value="1"/>
</dbReference>
<protein>
    <submittedName>
        <fullName evidence="7">Protein kinase</fullName>
    </submittedName>
</protein>
<dbReference type="GO" id="GO:0005524">
    <property type="term" value="F:ATP binding"/>
    <property type="evidence" value="ECO:0007669"/>
    <property type="project" value="UniProtKB-KW"/>
</dbReference>
<evidence type="ECO:0000313" key="7">
    <source>
        <dbReference type="EMBL" id="NNT71570.1"/>
    </source>
</evidence>
<comment type="caution">
    <text evidence="7">The sequence shown here is derived from an EMBL/GenBank/DDBJ whole genome shotgun (WGS) entry which is preliminary data.</text>
</comment>
<keyword evidence="1" id="KW-0808">Transferase</keyword>